<dbReference type="InterPro" id="IPR001387">
    <property type="entry name" value="Cro/C1-type_HTH"/>
</dbReference>
<dbReference type="Pfam" id="PF13560">
    <property type="entry name" value="HTH_31"/>
    <property type="match status" value="1"/>
</dbReference>
<feature type="domain" description="HTH cro/C1-type" evidence="1">
    <location>
        <begin position="17"/>
        <end position="71"/>
    </location>
</feature>
<protein>
    <submittedName>
        <fullName evidence="2">Transcriptional regulator</fullName>
    </submittedName>
</protein>
<keyword evidence="3" id="KW-1185">Reference proteome</keyword>
<dbReference type="InterPro" id="IPR010982">
    <property type="entry name" value="Lambda_DNA-bd_dom_sf"/>
</dbReference>
<evidence type="ECO:0000259" key="1">
    <source>
        <dbReference type="PROSITE" id="PS50943"/>
    </source>
</evidence>
<evidence type="ECO:0000313" key="3">
    <source>
        <dbReference type="Proteomes" id="UP000596351"/>
    </source>
</evidence>
<dbReference type="SMART" id="SM00530">
    <property type="entry name" value="HTH_XRE"/>
    <property type="match status" value="1"/>
</dbReference>
<proteinExistence type="predicted"/>
<sequence>MIHMSTISDSAALGQLIRAERKRQQLTQEQLAGVAGVGVRFVRELESGKESCRVGLALTVLQSLGLTVSITNRGASS</sequence>
<evidence type="ECO:0000313" key="2">
    <source>
        <dbReference type="EMBL" id="QRF51926.1"/>
    </source>
</evidence>
<dbReference type="EMBL" id="CP032405">
    <property type="protein sequence ID" value="QRF51926.1"/>
    <property type="molecule type" value="Genomic_DNA"/>
</dbReference>
<accession>A0ABX7EVA4</accession>
<name>A0ABX7EVA4_9HYPH</name>
<dbReference type="Proteomes" id="UP000596351">
    <property type="component" value="Chromosome"/>
</dbReference>
<dbReference type="PROSITE" id="PS50943">
    <property type="entry name" value="HTH_CROC1"/>
    <property type="match status" value="1"/>
</dbReference>
<organism evidence="2 3">
    <name type="scientific">Rhizobium rosettiformans</name>
    <dbReference type="NCBI Taxonomy" id="1368430"/>
    <lineage>
        <taxon>Bacteria</taxon>
        <taxon>Pseudomonadati</taxon>
        <taxon>Pseudomonadota</taxon>
        <taxon>Alphaproteobacteria</taxon>
        <taxon>Hyphomicrobiales</taxon>
        <taxon>Rhizobiaceae</taxon>
        <taxon>Rhizobium/Agrobacterium group</taxon>
        <taxon>Rhizobium</taxon>
    </lineage>
</organism>
<dbReference type="SUPFAM" id="SSF47413">
    <property type="entry name" value="lambda repressor-like DNA-binding domains"/>
    <property type="match status" value="1"/>
</dbReference>
<gene>
    <name evidence="2" type="ORF">D4A92_11005</name>
</gene>
<dbReference type="Gene3D" id="1.10.260.40">
    <property type="entry name" value="lambda repressor-like DNA-binding domains"/>
    <property type="match status" value="1"/>
</dbReference>
<reference evidence="2 3" key="1">
    <citation type="submission" date="2018-09" db="EMBL/GenBank/DDBJ databases">
        <title>Rhizobium sp. MAE2-X.</title>
        <authorList>
            <person name="Lee Y."/>
            <person name="Jeon C.O."/>
        </authorList>
    </citation>
    <scope>NUCLEOTIDE SEQUENCE [LARGE SCALE GENOMIC DNA]</scope>
    <source>
        <strain evidence="2 3">MAE2-X</strain>
    </source>
</reference>
<dbReference type="CDD" id="cd00093">
    <property type="entry name" value="HTH_XRE"/>
    <property type="match status" value="1"/>
</dbReference>